<evidence type="ECO:0000256" key="3">
    <source>
        <dbReference type="ARBA" id="ARBA00022777"/>
    </source>
</evidence>
<evidence type="ECO:0000256" key="1">
    <source>
        <dbReference type="ARBA" id="ARBA00022553"/>
    </source>
</evidence>
<keyword evidence="1" id="KW-0597">Phosphoprotein</keyword>
<protein>
    <submittedName>
        <fullName evidence="6">Stage 0 sporulation protein B (Sporulation initiation phosphotransferase)</fullName>
        <ecNumber evidence="6">2.7.-.-</ecNumber>
    </submittedName>
</protein>
<evidence type="ECO:0000313" key="7">
    <source>
        <dbReference type="Proteomes" id="UP001296943"/>
    </source>
</evidence>
<accession>A0ABS2N1P8</accession>
<dbReference type="InterPro" id="IPR039506">
    <property type="entry name" value="SPOB_a"/>
</dbReference>
<dbReference type="InterPro" id="IPR016120">
    <property type="entry name" value="Sig_transdc_His_kin_SpoOB"/>
</dbReference>
<evidence type="ECO:0000313" key="6">
    <source>
        <dbReference type="EMBL" id="MBM7572039.1"/>
    </source>
</evidence>
<dbReference type="Gene3D" id="1.10.287.130">
    <property type="match status" value="1"/>
</dbReference>
<feature type="domain" description="Sporulation initiation phosphotransferase B C-terminal" evidence="4">
    <location>
        <begin position="60"/>
        <end position="157"/>
    </location>
</feature>
<keyword evidence="2 6" id="KW-0808">Transferase</keyword>
<comment type="caution">
    <text evidence="6">The sequence shown here is derived from an EMBL/GenBank/DDBJ whole genome shotgun (WGS) entry which is preliminary data.</text>
</comment>
<sequence>MMKEEDMIDLLRHYRHDWLNEVQLLMGYSSMGKLDKVQDKLKEVIEGANKERNLDRLSIPKTAIWLISFNWRYDNFRMDYQVETNNNLASYDDQIHNQLERLIKLFSSQSDEMELYHVKIVIKESTNKKGATELVLSISGTFSHIEILEKELVENQQLHKVNLSPLSNKKIQCTMTYICN</sequence>
<dbReference type="GO" id="GO:0016740">
    <property type="term" value="F:transferase activity"/>
    <property type="evidence" value="ECO:0007669"/>
    <property type="project" value="UniProtKB-KW"/>
</dbReference>
<dbReference type="Pfam" id="PF14689">
    <property type="entry name" value="SPOB_a"/>
    <property type="match status" value="1"/>
</dbReference>
<keyword evidence="3" id="KW-0418">Kinase</keyword>
<name>A0ABS2N1P8_9BACI</name>
<dbReference type="EC" id="2.7.-.-" evidence="6"/>
<feature type="domain" description="SpoOB alpha-helical" evidence="5">
    <location>
        <begin position="3"/>
        <end position="54"/>
    </location>
</feature>
<dbReference type="SUPFAM" id="SSF55890">
    <property type="entry name" value="Sporulation response regulatory protein Spo0B"/>
    <property type="match status" value="1"/>
</dbReference>
<dbReference type="Gene3D" id="3.30.565.30">
    <property type="entry name" value="Sporulation initiation phosphotransferase B (SpoOB), C-terminal domain"/>
    <property type="match status" value="1"/>
</dbReference>
<keyword evidence="7" id="KW-1185">Reference proteome</keyword>
<reference evidence="6 7" key="1">
    <citation type="submission" date="2021-01" db="EMBL/GenBank/DDBJ databases">
        <title>Genomic Encyclopedia of Type Strains, Phase IV (KMG-IV): sequencing the most valuable type-strain genomes for metagenomic binning, comparative biology and taxonomic classification.</title>
        <authorList>
            <person name="Goeker M."/>
        </authorList>
    </citation>
    <scope>NUCLEOTIDE SEQUENCE [LARGE SCALE GENOMIC DNA]</scope>
    <source>
        <strain evidence="6 7">DSM 23711</strain>
    </source>
</reference>
<dbReference type="Pfam" id="PF14682">
    <property type="entry name" value="SPOB_ab"/>
    <property type="match status" value="1"/>
</dbReference>
<proteinExistence type="predicted"/>
<dbReference type="Proteomes" id="UP001296943">
    <property type="component" value="Unassembled WGS sequence"/>
</dbReference>
<evidence type="ECO:0000259" key="5">
    <source>
        <dbReference type="Pfam" id="PF14689"/>
    </source>
</evidence>
<dbReference type="InterPro" id="IPR016122">
    <property type="entry name" value="SpoOB_C"/>
</dbReference>
<evidence type="ECO:0000259" key="4">
    <source>
        <dbReference type="Pfam" id="PF14682"/>
    </source>
</evidence>
<gene>
    <name evidence="6" type="ORF">JOC48_002540</name>
</gene>
<dbReference type="EMBL" id="JAFBDR010000013">
    <property type="protein sequence ID" value="MBM7572039.1"/>
    <property type="molecule type" value="Genomic_DNA"/>
</dbReference>
<evidence type="ECO:0000256" key="2">
    <source>
        <dbReference type="ARBA" id="ARBA00022679"/>
    </source>
</evidence>
<dbReference type="InterPro" id="IPR037100">
    <property type="entry name" value="Spo0B_C_sf"/>
</dbReference>
<organism evidence="6 7">
    <name type="scientific">Aquibacillus albus</name>
    <dbReference type="NCBI Taxonomy" id="1168171"/>
    <lineage>
        <taxon>Bacteria</taxon>
        <taxon>Bacillati</taxon>
        <taxon>Bacillota</taxon>
        <taxon>Bacilli</taxon>
        <taxon>Bacillales</taxon>
        <taxon>Bacillaceae</taxon>
        <taxon>Aquibacillus</taxon>
    </lineage>
</organism>